<keyword evidence="9" id="KW-1185">Reference proteome</keyword>
<feature type="domain" description="Chemokine interleukin-8-like" evidence="8">
    <location>
        <begin position="23"/>
        <end position="86"/>
    </location>
</feature>
<dbReference type="PANTHER" id="PTHR12015:SF111">
    <property type="entry name" value="C-C MOTIF CHEMOKINE 17"/>
    <property type="match status" value="1"/>
</dbReference>
<evidence type="ECO:0000256" key="4">
    <source>
        <dbReference type="ARBA" id="ARBA00022525"/>
    </source>
</evidence>
<evidence type="ECO:0000256" key="3">
    <source>
        <dbReference type="ARBA" id="ARBA00022514"/>
    </source>
</evidence>
<evidence type="ECO:0000256" key="6">
    <source>
        <dbReference type="ARBA" id="ARBA00023198"/>
    </source>
</evidence>
<organism evidence="9 10">
    <name type="scientific">Phascolarctos cinereus</name>
    <name type="common">Koala</name>
    <dbReference type="NCBI Taxonomy" id="38626"/>
    <lineage>
        <taxon>Eukaryota</taxon>
        <taxon>Metazoa</taxon>
        <taxon>Chordata</taxon>
        <taxon>Craniata</taxon>
        <taxon>Vertebrata</taxon>
        <taxon>Euteleostomi</taxon>
        <taxon>Mammalia</taxon>
        <taxon>Metatheria</taxon>
        <taxon>Diprotodontia</taxon>
        <taxon>Phascolarctidae</taxon>
        <taxon>Phascolarctos</taxon>
    </lineage>
</organism>
<evidence type="ECO:0000256" key="7">
    <source>
        <dbReference type="SAM" id="SignalP"/>
    </source>
</evidence>
<dbReference type="GO" id="GO:0008009">
    <property type="term" value="F:chemokine activity"/>
    <property type="evidence" value="ECO:0007669"/>
    <property type="project" value="InterPro"/>
</dbReference>
<evidence type="ECO:0000256" key="1">
    <source>
        <dbReference type="ARBA" id="ARBA00004613"/>
    </source>
</evidence>
<dbReference type="Pfam" id="PF00048">
    <property type="entry name" value="IL8"/>
    <property type="match status" value="1"/>
</dbReference>
<dbReference type="InParanoid" id="A0A6P5JHW9"/>
<evidence type="ECO:0000313" key="10">
    <source>
        <dbReference type="RefSeq" id="XP_020833820.1"/>
    </source>
</evidence>
<dbReference type="FunCoup" id="A0A6P5JHW9">
    <property type="interactions" value="717"/>
</dbReference>
<keyword evidence="2" id="KW-0145">Chemotaxis</keyword>
<dbReference type="InterPro" id="IPR039809">
    <property type="entry name" value="Chemokine_b/g/d"/>
</dbReference>
<dbReference type="AlphaFoldDB" id="A0A6P5JHW9"/>
<dbReference type="RefSeq" id="XP_020833820.1">
    <property type="nucleotide sequence ID" value="XM_020978161.1"/>
</dbReference>
<dbReference type="CTD" id="6370"/>
<sequence length="154" mass="17908">MNLHLLTCLLVALTHAVSSQGTYEDCCLRYTKHRKPALLRHIRQYRIQEVNGSCNLRAVIFEFRRKSNIICGNPDEKWVKDKIRELQIRAHRVYWKLREEIKKDRGGNITNSTRPLAQSVQAHRVHGAGRNQMRLENLSGSTKFAPTQKFSMIP</sequence>
<proteinExistence type="predicted"/>
<keyword evidence="5 7" id="KW-0732">Signal</keyword>
<dbReference type="SUPFAM" id="SSF54117">
    <property type="entry name" value="Interleukin 8-like chemokines"/>
    <property type="match status" value="1"/>
</dbReference>
<feature type="signal peptide" evidence="7">
    <location>
        <begin position="1"/>
        <end position="19"/>
    </location>
</feature>
<keyword evidence="6" id="KW-0395">Inflammatory response</keyword>
<dbReference type="PANTHER" id="PTHR12015">
    <property type="entry name" value="SMALL INDUCIBLE CYTOKINE A"/>
    <property type="match status" value="1"/>
</dbReference>
<evidence type="ECO:0000256" key="5">
    <source>
        <dbReference type="ARBA" id="ARBA00022729"/>
    </source>
</evidence>
<name>A0A6P5JHW9_PHACI</name>
<accession>A0A6P5JHW9</accession>
<gene>
    <name evidence="10" type="primary">CCL25</name>
</gene>
<dbReference type="InterPro" id="IPR001811">
    <property type="entry name" value="Chemokine_IL8-like_dom"/>
</dbReference>
<feature type="chain" id="PRO_5028288871" evidence="7">
    <location>
        <begin position="20"/>
        <end position="154"/>
    </location>
</feature>
<dbReference type="InterPro" id="IPR036048">
    <property type="entry name" value="Interleukin_8-like_sf"/>
</dbReference>
<dbReference type="GO" id="GO:0006954">
    <property type="term" value="P:inflammatory response"/>
    <property type="evidence" value="ECO:0007669"/>
    <property type="project" value="UniProtKB-KW"/>
</dbReference>
<dbReference type="GeneID" id="110202123"/>
<dbReference type="GO" id="GO:0006955">
    <property type="term" value="P:immune response"/>
    <property type="evidence" value="ECO:0007669"/>
    <property type="project" value="InterPro"/>
</dbReference>
<evidence type="ECO:0000259" key="8">
    <source>
        <dbReference type="SMART" id="SM00199"/>
    </source>
</evidence>
<protein>
    <submittedName>
        <fullName evidence="10">C-C motif chemokine 25</fullName>
    </submittedName>
</protein>
<reference evidence="10" key="1">
    <citation type="submission" date="2025-08" db="UniProtKB">
        <authorList>
            <consortium name="RefSeq"/>
        </authorList>
    </citation>
    <scope>IDENTIFICATION</scope>
    <source>
        <tissue evidence="10">Spleen</tissue>
    </source>
</reference>
<dbReference type="SMART" id="SM00199">
    <property type="entry name" value="SCY"/>
    <property type="match status" value="1"/>
</dbReference>
<evidence type="ECO:0000256" key="2">
    <source>
        <dbReference type="ARBA" id="ARBA00022500"/>
    </source>
</evidence>
<dbReference type="Gene3D" id="2.40.50.40">
    <property type="match status" value="1"/>
</dbReference>
<dbReference type="Proteomes" id="UP000515140">
    <property type="component" value="Unplaced"/>
</dbReference>
<comment type="subcellular location">
    <subcellularLocation>
        <location evidence="1">Secreted</location>
    </subcellularLocation>
</comment>
<keyword evidence="3" id="KW-0202">Cytokine</keyword>
<keyword evidence="4" id="KW-0964">Secreted</keyword>
<evidence type="ECO:0000313" key="9">
    <source>
        <dbReference type="Proteomes" id="UP000515140"/>
    </source>
</evidence>
<dbReference type="KEGG" id="pcw:110202123"/>
<dbReference type="GO" id="GO:0005615">
    <property type="term" value="C:extracellular space"/>
    <property type="evidence" value="ECO:0007669"/>
    <property type="project" value="UniProtKB-KW"/>
</dbReference>